<keyword evidence="3 5" id="KW-0862">Zinc</keyword>
<dbReference type="SUPFAM" id="SSF90229">
    <property type="entry name" value="CCCH zinc finger"/>
    <property type="match status" value="1"/>
</dbReference>
<keyword evidence="4" id="KW-0238">DNA-binding</keyword>
<evidence type="ECO:0000256" key="2">
    <source>
        <dbReference type="ARBA" id="ARBA00022771"/>
    </source>
</evidence>
<feature type="region of interest" description="Disordered" evidence="6">
    <location>
        <begin position="323"/>
        <end position="359"/>
    </location>
</feature>
<reference evidence="8" key="1">
    <citation type="submission" date="2022-08" db="EMBL/GenBank/DDBJ databases">
        <authorList>
            <person name="Gutierrez-Valencia J."/>
        </authorList>
    </citation>
    <scope>NUCLEOTIDE SEQUENCE</scope>
</reference>
<name>A0AAV0LLW9_9ROSI</name>
<feature type="compositionally biased region" description="Low complexity" evidence="6">
    <location>
        <begin position="335"/>
        <end position="349"/>
    </location>
</feature>
<protein>
    <recommendedName>
        <fullName evidence="7">C3H1-type domain-containing protein</fullName>
    </recommendedName>
</protein>
<evidence type="ECO:0000259" key="7">
    <source>
        <dbReference type="PROSITE" id="PS50103"/>
    </source>
</evidence>
<evidence type="ECO:0000256" key="1">
    <source>
        <dbReference type="ARBA" id="ARBA00022723"/>
    </source>
</evidence>
<evidence type="ECO:0000256" key="5">
    <source>
        <dbReference type="PROSITE-ProRule" id="PRU00723"/>
    </source>
</evidence>
<dbReference type="Proteomes" id="UP001154282">
    <property type="component" value="Unassembled WGS sequence"/>
</dbReference>
<organism evidence="8 9">
    <name type="scientific">Linum tenue</name>
    <dbReference type="NCBI Taxonomy" id="586396"/>
    <lineage>
        <taxon>Eukaryota</taxon>
        <taxon>Viridiplantae</taxon>
        <taxon>Streptophyta</taxon>
        <taxon>Embryophyta</taxon>
        <taxon>Tracheophyta</taxon>
        <taxon>Spermatophyta</taxon>
        <taxon>Magnoliopsida</taxon>
        <taxon>eudicotyledons</taxon>
        <taxon>Gunneridae</taxon>
        <taxon>Pentapetalae</taxon>
        <taxon>rosids</taxon>
        <taxon>fabids</taxon>
        <taxon>Malpighiales</taxon>
        <taxon>Linaceae</taxon>
        <taxon>Linum</taxon>
    </lineage>
</organism>
<evidence type="ECO:0000313" key="9">
    <source>
        <dbReference type="Proteomes" id="UP001154282"/>
    </source>
</evidence>
<evidence type="ECO:0000256" key="6">
    <source>
        <dbReference type="SAM" id="MobiDB-lite"/>
    </source>
</evidence>
<dbReference type="GO" id="GO:0008270">
    <property type="term" value="F:zinc ion binding"/>
    <property type="evidence" value="ECO:0007669"/>
    <property type="project" value="UniProtKB-KW"/>
</dbReference>
<feature type="compositionally biased region" description="Low complexity" evidence="6">
    <location>
        <begin position="397"/>
        <end position="407"/>
    </location>
</feature>
<feature type="region of interest" description="Disordered" evidence="6">
    <location>
        <begin position="380"/>
        <end position="418"/>
    </location>
</feature>
<dbReference type="GO" id="GO:0003677">
    <property type="term" value="F:DNA binding"/>
    <property type="evidence" value="ECO:0007669"/>
    <property type="project" value="UniProtKB-KW"/>
</dbReference>
<feature type="zinc finger region" description="C3H1-type" evidence="5">
    <location>
        <begin position="361"/>
        <end position="389"/>
    </location>
</feature>
<dbReference type="InterPro" id="IPR000571">
    <property type="entry name" value="Znf_CCCH"/>
</dbReference>
<gene>
    <name evidence="8" type="ORF">LITE_LOCUS24659</name>
</gene>
<dbReference type="PANTHER" id="PTHR33400:SF2">
    <property type="entry name" value="ZINC FINGER CCCH DOMAIN-CONTAINING PROTEIN 6"/>
    <property type="match status" value="1"/>
</dbReference>
<keyword evidence="1 5" id="KW-0479">Metal-binding</keyword>
<feature type="domain" description="C3H1-type" evidence="7">
    <location>
        <begin position="361"/>
        <end position="389"/>
    </location>
</feature>
<dbReference type="AlphaFoldDB" id="A0AAV0LLW9"/>
<proteinExistence type="predicted"/>
<keyword evidence="2 5" id="KW-0863">Zinc-finger</keyword>
<sequence>MRGSEKSRRVTWASDVNLCQVRLFLTEESPSQVGGVTGQDHLQAKASWVSHSTGTASDDVLPPGFELAQSSNQSQIKASDVPVIKWRSPPRFTMDAQWIVVAGEESQDVEAQNQREMRVLEAVYPRPSAIPTNPAFPGETDSHHSDDHVLLIPIAVIEDEDSSDIVGTMSAQQPQSSSAPGVAPQFASTAAEPDVVAAASAAFAAINRSNEQGSLIDHDLLIKILSNPKLIEKLVKDHGASAAATTSAVQNSKQPFIASSEPFYGHANMGGRTIPPGPNVHAAPPPGPFMNIPPPVVATSASSGGHPPSMKDFSYYKNLIQQHGGERQPDRYGGQQQPQHQQQRQQQDQLGYSKSSKDSKTKIMKPCLYFNSSRGCRNGANCAFQHDNAAPPQPRGSSMASSEMQSSKRMKMDREISS</sequence>
<comment type="caution">
    <text evidence="8">The sequence shown here is derived from an EMBL/GenBank/DDBJ whole genome shotgun (WGS) entry which is preliminary data.</text>
</comment>
<evidence type="ECO:0000256" key="4">
    <source>
        <dbReference type="ARBA" id="ARBA00023125"/>
    </source>
</evidence>
<dbReference type="InterPro" id="IPR036855">
    <property type="entry name" value="Znf_CCCH_sf"/>
</dbReference>
<evidence type="ECO:0000313" key="8">
    <source>
        <dbReference type="EMBL" id="CAI0435320.1"/>
    </source>
</evidence>
<evidence type="ECO:0000256" key="3">
    <source>
        <dbReference type="ARBA" id="ARBA00022833"/>
    </source>
</evidence>
<dbReference type="EMBL" id="CAMGYJ010000006">
    <property type="protein sequence ID" value="CAI0435320.1"/>
    <property type="molecule type" value="Genomic_DNA"/>
</dbReference>
<dbReference type="PROSITE" id="PS50103">
    <property type="entry name" value="ZF_C3H1"/>
    <property type="match status" value="1"/>
</dbReference>
<dbReference type="PANTHER" id="PTHR33400">
    <property type="entry name" value="ZINC FINGER CCCH DOMAIN-CONTAINING PROTEIN 6-RELATED"/>
    <property type="match status" value="1"/>
</dbReference>
<keyword evidence="9" id="KW-1185">Reference proteome</keyword>
<accession>A0AAV0LLW9</accession>